<gene>
    <name evidence="1" type="ORF">E4K62_10785</name>
</gene>
<evidence type="ECO:0008006" key="3">
    <source>
        <dbReference type="Google" id="ProtNLM"/>
    </source>
</evidence>
<dbReference type="EMBL" id="CP038266">
    <property type="protein sequence ID" value="QBR89126.1"/>
    <property type="molecule type" value="Genomic_DNA"/>
</dbReference>
<sequence length="154" mass="17064">MTGFGERYMVDTNALIRLQGRRRASPHFLEHSVFPSEVLREAGGLPDIGALRRNVYPTTPQVLEWLVRVMATVPTSDRKLVDLYANHGAADPFVVACALDGRQRDNVYLDAPEWIVVTNDDAVQDKARQFGLQTLSSEELSAILDAEQGEPASL</sequence>
<protein>
    <recommendedName>
        <fullName evidence="3">PIN domain-containing protein</fullName>
    </recommendedName>
</protein>
<accession>A0ABX5SSK6</accession>
<reference evidence="1 2" key="1">
    <citation type="submission" date="2019-03" db="EMBL/GenBank/DDBJ databases">
        <authorList>
            <person name="Dong K."/>
        </authorList>
    </citation>
    <scope>NUCLEOTIDE SEQUENCE [LARGE SCALE GENOMIC DNA]</scope>
    <source>
        <strain evidence="2">dk512</strain>
    </source>
</reference>
<dbReference type="SUPFAM" id="SSF88723">
    <property type="entry name" value="PIN domain-like"/>
    <property type="match status" value="1"/>
</dbReference>
<evidence type="ECO:0000313" key="1">
    <source>
        <dbReference type="EMBL" id="QBR89126.1"/>
    </source>
</evidence>
<dbReference type="InterPro" id="IPR029060">
    <property type="entry name" value="PIN-like_dom_sf"/>
</dbReference>
<proteinExistence type="predicted"/>
<dbReference type="Proteomes" id="UP000295748">
    <property type="component" value="Chromosome"/>
</dbReference>
<keyword evidence="2" id="KW-1185">Reference proteome</keyword>
<dbReference type="RefSeq" id="WP_135067320.1">
    <property type="nucleotide sequence ID" value="NZ_CP038266.1"/>
</dbReference>
<organism evidence="1 2">
    <name type="scientific">Microbacterium wangchenii</name>
    <dbReference type="NCBI Taxonomy" id="2541726"/>
    <lineage>
        <taxon>Bacteria</taxon>
        <taxon>Bacillati</taxon>
        <taxon>Actinomycetota</taxon>
        <taxon>Actinomycetes</taxon>
        <taxon>Micrococcales</taxon>
        <taxon>Microbacteriaceae</taxon>
        <taxon>Microbacterium</taxon>
    </lineage>
</organism>
<name>A0ABX5SSK6_9MICO</name>
<evidence type="ECO:0000313" key="2">
    <source>
        <dbReference type="Proteomes" id="UP000295748"/>
    </source>
</evidence>